<dbReference type="AlphaFoldDB" id="A0A1N6TTA0"/>
<dbReference type="Pfam" id="PF00072">
    <property type="entry name" value="Response_reg"/>
    <property type="match status" value="1"/>
</dbReference>
<dbReference type="NCBIfam" id="TIGR00229">
    <property type="entry name" value="sensory_box"/>
    <property type="match status" value="1"/>
</dbReference>
<evidence type="ECO:0000256" key="1">
    <source>
        <dbReference type="PROSITE-ProRule" id="PRU00169"/>
    </source>
</evidence>
<feature type="domain" description="EAL" evidence="5">
    <location>
        <begin position="444"/>
        <end position="699"/>
    </location>
</feature>
<dbReference type="Gene3D" id="3.40.50.2300">
    <property type="match status" value="1"/>
</dbReference>
<dbReference type="InterPro" id="IPR035919">
    <property type="entry name" value="EAL_sf"/>
</dbReference>
<dbReference type="GO" id="GO:0000160">
    <property type="term" value="P:phosphorelay signal transduction system"/>
    <property type="evidence" value="ECO:0007669"/>
    <property type="project" value="InterPro"/>
</dbReference>
<dbReference type="CDD" id="cd01948">
    <property type="entry name" value="EAL"/>
    <property type="match status" value="1"/>
</dbReference>
<dbReference type="InterPro" id="IPR001633">
    <property type="entry name" value="EAL_dom"/>
</dbReference>
<dbReference type="SMART" id="SM00052">
    <property type="entry name" value="EAL"/>
    <property type="match status" value="1"/>
</dbReference>
<dbReference type="PROSITE" id="PS50110">
    <property type="entry name" value="RESPONSE_REGULATORY"/>
    <property type="match status" value="1"/>
</dbReference>
<dbReference type="InterPro" id="IPR013655">
    <property type="entry name" value="PAS_fold_3"/>
</dbReference>
<dbReference type="InterPro" id="IPR000700">
    <property type="entry name" value="PAS-assoc_C"/>
</dbReference>
<protein>
    <submittedName>
        <fullName evidence="7">PAS domain S-box-containing protein/diguanylate cyclase (GGDEF) domain-containing protein</fullName>
    </submittedName>
</protein>
<dbReference type="PROSITE" id="PS50883">
    <property type="entry name" value="EAL"/>
    <property type="match status" value="1"/>
</dbReference>
<dbReference type="PROSITE" id="PS50113">
    <property type="entry name" value="PAC"/>
    <property type="match status" value="1"/>
</dbReference>
<proteinExistence type="predicted"/>
<organism evidence="7 8">
    <name type="scientific">Aromatoleum tolulyticum</name>
    <dbReference type="NCBI Taxonomy" id="34027"/>
    <lineage>
        <taxon>Bacteria</taxon>
        <taxon>Pseudomonadati</taxon>
        <taxon>Pseudomonadota</taxon>
        <taxon>Betaproteobacteria</taxon>
        <taxon>Rhodocyclales</taxon>
        <taxon>Rhodocyclaceae</taxon>
        <taxon>Aromatoleum</taxon>
    </lineage>
</organism>
<evidence type="ECO:0000313" key="7">
    <source>
        <dbReference type="EMBL" id="SIQ56598.1"/>
    </source>
</evidence>
<dbReference type="SUPFAM" id="SSF52172">
    <property type="entry name" value="CheY-like"/>
    <property type="match status" value="1"/>
</dbReference>
<dbReference type="InterPro" id="IPR000014">
    <property type="entry name" value="PAS"/>
</dbReference>
<keyword evidence="1" id="KW-0597">Phosphoprotein</keyword>
<dbReference type="InterPro" id="IPR035965">
    <property type="entry name" value="PAS-like_dom_sf"/>
</dbReference>
<dbReference type="NCBIfam" id="TIGR00254">
    <property type="entry name" value="GGDEF"/>
    <property type="match status" value="1"/>
</dbReference>
<dbReference type="Pfam" id="PF00990">
    <property type="entry name" value="GGDEF"/>
    <property type="match status" value="1"/>
</dbReference>
<feature type="domain" description="PAS" evidence="3">
    <location>
        <begin position="142"/>
        <end position="214"/>
    </location>
</feature>
<feature type="domain" description="Response regulatory" evidence="2">
    <location>
        <begin position="7"/>
        <end position="124"/>
    </location>
</feature>
<dbReference type="InterPro" id="IPR001789">
    <property type="entry name" value="Sig_transdc_resp-reg_receiver"/>
</dbReference>
<dbReference type="SUPFAM" id="SSF55785">
    <property type="entry name" value="PYP-like sensor domain (PAS domain)"/>
    <property type="match status" value="1"/>
</dbReference>
<dbReference type="SMART" id="SM00086">
    <property type="entry name" value="PAC"/>
    <property type="match status" value="1"/>
</dbReference>
<dbReference type="STRING" id="34027.SAMN05421829_105105"/>
<dbReference type="InterPro" id="IPR000160">
    <property type="entry name" value="GGDEF_dom"/>
</dbReference>
<dbReference type="PANTHER" id="PTHR44757">
    <property type="entry name" value="DIGUANYLATE CYCLASE DGCP"/>
    <property type="match status" value="1"/>
</dbReference>
<feature type="domain" description="PAC" evidence="4">
    <location>
        <begin position="218"/>
        <end position="270"/>
    </location>
</feature>
<dbReference type="Gene3D" id="3.30.450.20">
    <property type="entry name" value="PAS domain"/>
    <property type="match status" value="1"/>
</dbReference>
<evidence type="ECO:0000259" key="4">
    <source>
        <dbReference type="PROSITE" id="PS50113"/>
    </source>
</evidence>
<dbReference type="CDD" id="cd00130">
    <property type="entry name" value="PAS"/>
    <property type="match status" value="1"/>
</dbReference>
<evidence type="ECO:0000259" key="3">
    <source>
        <dbReference type="PROSITE" id="PS50112"/>
    </source>
</evidence>
<accession>A0A1N6TTA0</accession>
<dbReference type="Pfam" id="PF00563">
    <property type="entry name" value="EAL"/>
    <property type="match status" value="1"/>
</dbReference>
<dbReference type="CDD" id="cd01949">
    <property type="entry name" value="GGDEF"/>
    <property type="match status" value="1"/>
</dbReference>
<dbReference type="FunFam" id="3.20.20.450:FF:000001">
    <property type="entry name" value="Cyclic di-GMP phosphodiesterase yahA"/>
    <property type="match status" value="1"/>
</dbReference>
<feature type="modified residue" description="4-aspartylphosphate" evidence="1">
    <location>
        <position position="59"/>
    </location>
</feature>
<dbReference type="OrthoDB" id="9813903at2"/>
<dbReference type="EMBL" id="FTMD01000005">
    <property type="protein sequence ID" value="SIQ56598.1"/>
    <property type="molecule type" value="Genomic_DNA"/>
</dbReference>
<dbReference type="Pfam" id="PF08447">
    <property type="entry name" value="PAS_3"/>
    <property type="match status" value="1"/>
</dbReference>
<reference evidence="8" key="1">
    <citation type="submission" date="2017-01" db="EMBL/GenBank/DDBJ databases">
        <authorList>
            <person name="Varghese N."/>
            <person name="Submissions S."/>
        </authorList>
    </citation>
    <scope>NUCLEOTIDE SEQUENCE [LARGE SCALE GENOMIC DNA]</scope>
    <source>
        <strain evidence="8">ATCC 51758</strain>
    </source>
</reference>
<dbReference type="InterPro" id="IPR029787">
    <property type="entry name" value="Nucleotide_cyclase"/>
</dbReference>
<gene>
    <name evidence="7" type="ORF">SAMN05421829_105105</name>
</gene>
<evidence type="ECO:0000259" key="6">
    <source>
        <dbReference type="PROSITE" id="PS50887"/>
    </source>
</evidence>
<dbReference type="InterPro" id="IPR001610">
    <property type="entry name" value="PAC"/>
</dbReference>
<dbReference type="InterPro" id="IPR043128">
    <property type="entry name" value="Rev_trsase/Diguanyl_cyclase"/>
</dbReference>
<dbReference type="InterPro" id="IPR052155">
    <property type="entry name" value="Biofilm_reg_signaling"/>
</dbReference>
<dbReference type="SMART" id="SM00267">
    <property type="entry name" value="GGDEF"/>
    <property type="match status" value="1"/>
</dbReference>
<dbReference type="PANTHER" id="PTHR44757:SF2">
    <property type="entry name" value="BIOFILM ARCHITECTURE MAINTENANCE PROTEIN MBAA"/>
    <property type="match status" value="1"/>
</dbReference>
<dbReference type="PROSITE" id="PS50887">
    <property type="entry name" value="GGDEF"/>
    <property type="match status" value="1"/>
</dbReference>
<dbReference type="SMART" id="SM00091">
    <property type="entry name" value="PAS"/>
    <property type="match status" value="1"/>
</dbReference>
<dbReference type="SUPFAM" id="SSF55073">
    <property type="entry name" value="Nucleotide cyclase"/>
    <property type="match status" value="1"/>
</dbReference>
<dbReference type="SUPFAM" id="SSF141868">
    <property type="entry name" value="EAL domain-like"/>
    <property type="match status" value="1"/>
</dbReference>
<evidence type="ECO:0000259" key="2">
    <source>
        <dbReference type="PROSITE" id="PS50110"/>
    </source>
</evidence>
<keyword evidence="8" id="KW-1185">Reference proteome</keyword>
<evidence type="ECO:0000313" key="8">
    <source>
        <dbReference type="Proteomes" id="UP000186819"/>
    </source>
</evidence>
<dbReference type="Proteomes" id="UP000186819">
    <property type="component" value="Unassembled WGS sequence"/>
</dbReference>
<dbReference type="CDD" id="cd00156">
    <property type="entry name" value="REC"/>
    <property type="match status" value="1"/>
</dbReference>
<name>A0A1N6TTA0_9RHOO</name>
<dbReference type="RefSeq" id="WP_076601799.1">
    <property type="nucleotide sequence ID" value="NZ_FTMD01000005.1"/>
</dbReference>
<sequence>MAGLRLKVLIVEDVEDDALLIARELRRGGYDPVLTRVETEPAMRAALDECSTVDIIISDYTLPQFSGPAALEVFTRCRCDLPFIIVSGTIGEETAVSLLKAGAHDFILKSNLARLVPAVDRELREVEVRRARRRAEACLRESEERYALAAQGANDGLWDWDLRAGSVYYSPRWKAMLGYTEDDIGDRIDEWFSRVHEDDRPAVEARLQAHLSGATAHFESEHRMRNRRDEILWMLTRGLAVRDADRQPYRVAGSQTDITERKLAEERLRFQALHDALTGLPNRTLFMERLQCALEGGGTGERRFAVMLVDLDRYKIITDSFGHSVGDALVLAVARTLQARIGPRDTVARLGGDEFAVLVEGMTGADTAVAFAESFQSALTGPLPIDGHEVFTTASIGIVLGPERYTAPEEMLRDADTANQRAKAQRKGHCQVFDTAMHTFAVNQLRLETDLRRAVERDELALYYQPLVNLASGEIDGFEALLRWRHPERGLMSPAEFIPVAEDTGLIVPLGNWALREACRQLSAWQVQFPALRPKVSVNVSAVQFAQPDLADVVLQALASAHLEARYLKLEITESVLMDSGDAAMQTLDRLQDQQIKFLMDDFGTGYSSLSYLHRFPLDILKIDASFVQKMEKEAKHDEIVQAIVALARSLNMEIVAEGMETLGTLARLRELKVGFGQGYLFSQPLDAEAAGRLLASRRHW</sequence>
<feature type="domain" description="GGDEF" evidence="6">
    <location>
        <begin position="302"/>
        <end position="435"/>
    </location>
</feature>
<dbReference type="Gene3D" id="3.30.70.270">
    <property type="match status" value="1"/>
</dbReference>
<dbReference type="PROSITE" id="PS50112">
    <property type="entry name" value="PAS"/>
    <property type="match status" value="1"/>
</dbReference>
<dbReference type="Gene3D" id="3.20.20.450">
    <property type="entry name" value="EAL domain"/>
    <property type="match status" value="1"/>
</dbReference>
<dbReference type="SMART" id="SM00448">
    <property type="entry name" value="REC"/>
    <property type="match status" value="1"/>
</dbReference>
<evidence type="ECO:0000259" key="5">
    <source>
        <dbReference type="PROSITE" id="PS50883"/>
    </source>
</evidence>
<dbReference type="InterPro" id="IPR011006">
    <property type="entry name" value="CheY-like_superfamily"/>
</dbReference>